<feature type="domain" description="IclR-ED" evidence="5">
    <location>
        <begin position="68"/>
        <end position="250"/>
    </location>
</feature>
<dbReference type="Proteomes" id="UP001501671">
    <property type="component" value="Unassembled WGS sequence"/>
</dbReference>
<comment type="caution">
    <text evidence="6">The sequence shown here is derived from an EMBL/GenBank/DDBJ whole genome shotgun (WGS) entry which is preliminary data.</text>
</comment>
<evidence type="ECO:0000256" key="2">
    <source>
        <dbReference type="ARBA" id="ARBA00023125"/>
    </source>
</evidence>
<keyword evidence="2" id="KW-0238">DNA-binding</keyword>
<dbReference type="Gene3D" id="3.30.450.40">
    <property type="match status" value="1"/>
</dbReference>
<evidence type="ECO:0000259" key="4">
    <source>
        <dbReference type="PROSITE" id="PS51077"/>
    </source>
</evidence>
<proteinExistence type="predicted"/>
<keyword evidence="3" id="KW-0804">Transcription</keyword>
<dbReference type="InterPro" id="IPR029016">
    <property type="entry name" value="GAF-like_dom_sf"/>
</dbReference>
<dbReference type="Gene3D" id="1.10.10.10">
    <property type="entry name" value="Winged helix-like DNA-binding domain superfamily/Winged helix DNA-binding domain"/>
    <property type="match status" value="1"/>
</dbReference>
<reference evidence="7" key="1">
    <citation type="journal article" date="2019" name="Int. J. Syst. Evol. Microbiol.">
        <title>The Global Catalogue of Microorganisms (GCM) 10K type strain sequencing project: providing services to taxonomists for standard genome sequencing and annotation.</title>
        <authorList>
            <consortium name="The Broad Institute Genomics Platform"/>
            <consortium name="The Broad Institute Genome Sequencing Center for Infectious Disease"/>
            <person name="Wu L."/>
            <person name="Ma J."/>
        </authorList>
    </citation>
    <scope>NUCLEOTIDE SEQUENCE [LARGE SCALE GENOMIC DNA]</scope>
    <source>
        <strain evidence="7">JCM 17666</strain>
    </source>
</reference>
<accession>A0ABP8H7K3</accession>
<protein>
    <submittedName>
        <fullName evidence="6">IclR family transcriptional regulator</fullName>
    </submittedName>
</protein>
<dbReference type="PROSITE" id="PS51077">
    <property type="entry name" value="HTH_ICLR"/>
    <property type="match status" value="1"/>
</dbReference>
<evidence type="ECO:0000313" key="6">
    <source>
        <dbReference type="EMBL" id="GAA4335324.1"/>
    </source>
</evidence>
<name>A0ABP8H7K3_9BURK</name>
<evidence type="ECO:0000259" key="5">
    <source>
        <dbReference type="PROSITE" id="PS51078"/>
    </source>
</evidence>
<dbReference type="PANTHER" id="PTHR30136:SF34">
    <property type="entry name" value="TRANSCRIPTIONAL REGULATOR"/>
    <property type="match status" value="1"/>
</dbReference>
<keyword evidence="1" id="KW-0805">Transcription regulation</keyword>
<dbReference type="EMBL" id="BAABFO010000013">
    <property type="protein sequence ID" value="GAA4335324.1"/>
    <property type="molecule type" value="Genomic_DNA"/>
</dbReference>
<dbReference type="RefSeq" id="WP_345250515.1">
    <property type="nucleotide sequence ID" value="NZ_BAABFO010000013.1"/>
</dbReference>
<dbReference type="InterPro" id="IPR005471">
    <property type="entry name" value="Tscrpt_reg_IclR_N"/>
</dbReference>
<dbReference type="InterPro" id="IPR014757">
    <property type="entry name" value="Tscrpt_reg_IclR_C"/>
</dbReference>
<dbReference type="PANTHER" id="PTHR30136">
    <property type="entry name" value="HELIX-TURN-HELIX TRANSCRIPTIONAL REGULATOR, ICLR FAMILY"/>
    <property type="match status" value="1"/>
</dbReference>
<dbReference type="Pfam" id="PF09339">
    <property type="entry name" value="HTH_IclR"/>
    <property type="match status" value="1"/>
</dbReference>
<evidence type="ECO:0000256" key="1">
    <source>
        <dbReference type="ARBA" id="ARBA00023015"/>
    </source>
</evidence>
<dbReference type="SUPFAM" id="SSF55781">
    <property type="entry name" value="GAF domain-like"/>
    <property type="match status" value="1"/>
</dbReference>
<keyword evidence="7" id="KW-1185">Reference proteome</keyword>
<sequence length="250" mass="27657">MQSKDFVASLEHGLAVMEAFDATHPRMTLSEVAARTGLTRAAARRYLLTLAKLGYADYDGKHFRPALRVMRLGYSLLSTSPLPLMAQSILDELARETGEVTSLAVLDEREVVFLARSQSQRVLMPTIGVGTRLPVHSSASGRAILSQKSDAEVQLLLGHLPIAAWTPKTELDPRAILRHVQRARRLGYAISEEELELGVTGLSIPVPSLRERHRIALTVSTSVFRMGTEEMIERFLPPLRDGRDLLAPML</sequence>
<dbReference type="PROSITE" id="PS51078">
    <property type="entry name" value="ICLR_ED"/>
    <property type="match status" value="1"/>
</dbReference>
<evidence type="ECO:0000256" key="3">
    <source>
        <dbReference type="ARBA" id="ARBA00023163"/>
    </source>
</evidence>
<dbReference type="Pfam" id="PF01614">
    <property type="entry name" value="IclR_C"/>
    <property type="match status" value="1"/>
</dbReference>
<feature type="domain" description="HTH iclR-type" evidence="4">
    <location>
        <begin position="7"/>
        <end position="74"/>
    </location>
</feature>
<dbReference type="SMART" id="SM00346">
    <property type="entry name" value="HTH_ICLR"/>
    <property type="match status" value="1"/>
</dbReference>
<dbReference type="SUPFAM" id="SSF46785">
    <property type="entry name" value="Winged helix' DNA-binding domain"/>
    <property type="match status" value="1"/>
</dbReference>
<gene>
    <name evidence="6" type="ORF">GCM10023144_28480</name>
</gene>
<dbReference type="InterPro" id="IPR036390">
    <property type="entry name" value="WH_DNA-bd_sf"/>
</dbReference>
<dbReference type="InterPro" id="IPR050707">
    <property type="entry name" value="HTH_MetabolicPath_Reg"/>
</dbReference>
<dbReference type="InterPro" id="IPR036388">
    <property type="entry name" value="WH-like_DNA-bd_sf"/>
</dbReference>
<evidence type="ECO:0000313" key="7">
    <source>
        <dbReference type="Proteomes" id="UP001501671"/>
    </source>
</evidence>
<organism evidence="6 7">
    <name type="scientific">Pigmentiphaga soli</name>
    <dbReference type="NCBI Taxonomy" id="1007095"/>
    <lineage>
        <taxon>Bacteria</taxon>
        <taxon>Pseudomonadati</taxon>
        <taxon>Pseudomonadota</taxon>
        <taxon>Betaproteobacteria</taxon>
        <taxon>Burkholderiales</taxon>
        <taxon>Alcaligenaceae</taxon>
        <taxon>Pigmentiphaga</taxon>
    </lineage>
</organism>